<evidence type="ECO:0000313" key="11">
    <source>
        <dbReference type="EMBL" id="ABU58747.1"/>
    </source>
</evidence>
<keyword evidence="3 10" id="KW-0255">Endonuclease</keyword>
<keyword evidence="1 10" id="KW-0540">Nuclease</keyword>
<dbReference type="AlphaFoldDB" id="A7NMI5"/>
<keyword evidence="12" id="KW-1185">Reference proteome</keyword>
<comment type="function">
    <text evidence="10">CRISPR (clustered regularly interspaced short palindromic repeat), is an adaptive immune system that provides protection against mobile genetic elements (viruses, transposable elements and conjugative plasmids). CRISPR clusters contain spacers, sequences complementary to antecedent mobile elements, and target invading nucleic acids. CRISPR clusters are transcribed and processed into CRISPR RNA (crRNA). Acts as a dsDNA endonuclease. Involved in the integration of spacer DNA into the CRISPR cassette.</text>
</comment>
<feature type="binding site" evidence="10">
    <location>
        <position position="236"/>
    </location>
    <ligand>
        <name>Mn(2+)</name>
        <dbReference type="ChEBI" id="CHEBI:29035"/>
    </ligand>
</feature>
<dbReference type="EMBL" id="CP000804">
    <property type="protein sequence ID" value="ABU58747.1"/>
    <property type="molecule type" value="Genomic_DNA"/>
</dbReference>
<dbReference type="GO" id="GO:0004519">
    <property type="term" value="F:endonuclease activity"/>
    <property type="evidence" value="ECO:0007669"/>
    <property type="project" value="UniProtKB-UniRule"/>
</dbReference>
<comment type="cofactor">
    <cofactor evidence="10">
        <name>Mg(2+)</name>
        <dbReference type="ChEBI" id="CHEBI:18420"/>
    </cofactor>
    <cofactor evidence="10">
        <name>Mn(2+)</name>
        <dbReference type="ChEBI" id="CHEBI:29035"/>
    </cofactor>
</comment>
<evidence type="ECO:0000256" key="6">
    <source>
        <dbReference type="ARBA" id="ARBA00023118"/>
    </source>
</evidence>
<dbReference type="CDD" id="cd09634">
    <property type="entry name" value="Cas1_I-II-III"/>
    <property type="match status" value="1"/>
</dbReference>
<evidence type="ECO:0000256" key="4">
    <source>
        <dbReference type="ARBA" id="ARBA00022801"/>
    </source>
</evidence>
<keyword evidence="8 10" id="KW-0464">Manganese</keyword>
<comment type="subunit">
    <text evidence="9 10">Homodimer, forms a heterotetramer with a Cas2 homodimer.</text>
</comment>
<dbReference type="eggNOG" id="COG1518">
    <property type="taxonomic scope" value="Bacteria"/>
</dbReference>
<gene>
    <name evidence="10" type="primary">cas1</name>
    <name evidence="11" type="ordered locus">Rcas_2676</name>
</gene>
<dbReference type="GO" id="GO:0046872">
    <property type="term" value="F:metal ion binding"/>
    <property type="evidence" value="ECO:0007669"/>
    <property type="project" value="UniProtKB-UniRule"/>
</dbReference>
<evidence type="ECO:0000256" key="9">
    <source>
        <dbReference type="ARBA" id="ARBA00038592"/>
    </source>
</evidence>
<evidence type="ECO:0000256" key="7">
    <source>
        <dbReference type="ARBA" id="ARBA00023125"/>
    </source>
</evidence>
<proteinExistence type="inferred from homology"/>
<dbReference type="EC" id="3.1.-.-" evidence="10"/>
<dbReference type="Gene3D" id="3.100.10.20">
    <property type="entry name" value="CRISPR-associated endonuclease Cas1, N-terminal domain"/>
    <property type="match status" value="1"/>
</dbReference>
<keyword evidence="6 10" id="KW-0051">Antiviral defense</keyword>
<organism evidence="11 12">
    <name type="scientific">Roseiflexus castenholzii (strain DSM 13941 / HLO8)</name>
    <dbReference type="NCBI Taxonomy" id="383372"/>
    <lineage>
        <taxon>Bacteria</taxon>
        <taxon>Bacillati</taxon>
        <taxon>Chloroflexota</taxon>
        <taxon>Chloroflexia</taxon>
        <taxon>Chloroflexales</taxon>
        <taxon>Roseiflexineae</taxon>
        <taxon>Roseiflexaceae</taxon>
        <taxon>Roseiflexus</taxon>
    </lineage>
</organism>
<dbReference type="GO" id="GO:0003677">
    <property type="term" value="F:DNA binding"/>
    <property type="evidence" value="ECO:0007669"/>
    <property type="project" value="UniProtKB-KW"/>
</dbReference>
<evidence type="ECO:0000256" key="8">
    <source>
        <dbReference type="ARBA" id="ARBA00023211"/>
    </source>
</evidence>
<dbReference type="KEGG" id="rca:Rcas_2676"/>
<dbReference type="InterPro" id="IPR042206">
    <property type="entry name" value="CRISPR-assoc_Cas1_C"/>
</dbReference>
<dbReference type="PANTHER" id="PTHR34353">
    <property type="entry name" value="CRISPR-ASSOCIATED ENDONUCLEASE CAS1 1"/>
    <property type="match status" value="1"/>
</dbReference>
<evidence type="ECO:0000313" key="12">
    <source>
        <dbReference type="Proteomes" id="UP000000263"/>
    </source>
</evidence>
<dbReference type="HAMAP" id="MF_01470">
    <property type="entry name" value="Cas1"/>
    <property type="match status" value="1"/>
</dbReference>
<keyword evidence="7 10" id="KW-0238">DNA-binding</keyword>
<dbReference type="GO" id="GO:0016787">
    <property type="term" value="F:hydrolase activity"/>
    <property type="evidence" value="ECO:0007669"/>
    <property type="project" value="UniProtKB-KW"/>
</dbReference>
<dbReference type="GO" id="GO:0051607">
    <property type="term" value="P:defense response to virus"/>
    <property type="evidence" value="ECO:0007669"/>
    <property type="project" value="UniProtKB-UniRule"/>
</dbReference>
<comment type="similarity">
    <text evidence="10">Belongs to the CRISPR-associated endonuclease Cas1 family.</text>
</comment>
<feature type="binding site" evidence="10">
    <location>
        <position position="221"/>
    </location>
    <ligand>
        <name>Mn(2+)</name>
        <dbReference type="ChEBI" id="CHEBI:29035"/>
    </ligand>
</feature>
<evidence type="ECO:0000256" key="3">
    <source>
        <dbReference type="ARBA" id="ARBA00022759"/>
    </source>
</evidence>
<dbReference type="Gene3D" id="1.20.120.920">
    <property type="entry name" value="CRISPR-associated endonuclease Cas1, C-terminal domain"/>
    <property type="match status" value="1"/>
</dbReference>
<dbReference type="STRING" id="383372.Rcas_2676"/>
<dbReference type="GO" id="GO:0043571">
    <property type="term" value="P:maintenance of CRISPR repeat elements"/>
    <property type="evidence" value="ECO:0007669"/>
    <property type="project" value="UniProtKB-UniRule"/>
</dbReference>
<dbReference type="Pfam" id="PF01867">
    <property type="entry name" value="Cas_Cas1"/>
    <property type="match status" value="1"/>
</dbReference>
<keyword evidence="4 10" id="KW-0378">Hydrolase</keyword>
<keyword evidence="2 10" id="KW-0479">Metal-binding</keyword>
<protein>
    <recommendedName>
        <fullName evidence="10">CRISPR-associated endonuclease Cas1</fullName>
        <ecNumber evidence="10">3.1.-.-</ecNumber>
    </recommendedName>
</protein>
<dbReference type="Proteomes" id="UP000000263">
    <property type="component" value="Chromosome"/>
</dbReference>
<dbReference type="InterPro" id="IPR050646">
    <property type="entry name" value="Cas1"/>
</dbReference>
<dbReference type="HOGENOM" id="CLU_052779_1_0_0"/>
<feature type="binding site" evidence="10">
    <location>
        <position position="156"/>
    </location>
    <ligand>
        <name>Mn(2+)</name>
        <dbReference type="ChEBI" id="CHEBI:29035"/>
    </ligand>
</feature>
<dbReference type="OrthoDB" id="9803119at2"/>
<reference evidence="11 12" key="1">
    <citation type="submission" date="2007-08" db="EMBL/GenBank/DDBJ databases">
        <title>Complete sequence of Roseiflexus castenholzii DSM 13941.</title>
        <authorList>
            <consortium name="US DOE Joint Genome Institute"/>
            <person name="Copeland A."/>
            <person name="Lucas S."/>
            <person name="Lapidus A."/>
            <person name="Barry K."/>
            <person name="Glavina del Rio T."/>
            <person name="Dalin E."/>
            <person name="Tice H."/>
            <person name="Pitluck S."/>
            <person name="Thompson L.S."/>
            <person name="Brettin T."/>
            <person name="Bruce D."/>
            <person name="Detter J.C."/>
            <person name="Han C."/>
            <person name="Tapia R."/>
            <person name="Schmutz J."/>
            <person name="Larimer F."/>
            <person name="Land M."/>
            <person name="Hauser L."/>
            <person name="Kyrpides N."/>
            <person name="Mikhailova N."/>
            <person name="Bryant D.A."/>
            <person name="Hanada S."/>
            <person name="Tsukatani Y."/>
            <person name="Richardson P."/>
        </authorList>
    </citation>
    <scope>NUCLEOTIDE SEQUENCE [LARGE SCALE GENOMIC DNA]</scope>
    <source>
        <strain evidence="12">DSM 13941 / HLO8</strain>
    </source>
</reference>
<sequence length="332" mass="36710">MPTLYIQEQGVMVRKRDNQVLVTRDGQTLHDVPLAKIDQVVLMGRGVQISTALLIDLLERGIPVTLTNQHGSRHYATLTAGPSRFGDLRTGQMQYVNTPSRALELARAIVIVKLTNQRRLLATTGWPAAASAMQQIDAALTAASQAQNVDILRGHEGAAAAAYFGAWRASLPPAWGFGGRAFYPPPDPINAMLSFGYTLALHDVITAVQITGLDPYLGTFHVIETGRPSLALDLLEEFRPVIVDRMVLDIVRTNAIGRERFHRPQERPEAVYLDAEGRAFLVQRYETLLQTKVRLPGGEQTPMRRVILLQAQAIARVLRGEQERYTGFSLNS</sequence>
<evidence type="ECO:0000256" key="1">
    <source>
        <dbReference type="ARBA" id="ARBA00022722"/>
    </source>
</evidence>
<keyword evidence="5 10" id="KW-0460">Magnesium</keyword>
<dbReference type="RefSeq" id="WP_012121171.1">
    <property type="nucleotide sequence ID" value="NC_009767.1"/>
</dbReference>
<dbReference type="NCBIfam" id="TIGR00287">
    <property type="entry name" value="cas1"/>
    <property type="match status" value="1"/>
</dbReference>
<evidence type="ECO:0000256" key="5">
    <source>
        <dbReference type="ARBA" id="ARBA00022842"/>
    </source>
</evidence>
<dbReference type="InterPro" id="IPR002729">
    <property type="entry name" value="CRISPR-assoc_Cas1"/>
</dbReference>
<evidence type="ECO:0000256" key="2">
    <source>
        <dbReference type="ARBA" id="ARBA00022723"/>
    </source>
</evidence>
<dbReference type="InterPro" id="IPR042211">
    <property type="entry name" value="CRISPR-assoc_Cas1_N"/>
</dbReference>
<dbReference type="PANTHER" id="PTHR34353:SF2">
    <property type="entry name" value="CRISPR-ASSOCIATED ENDONUCLEASE CAS1 1"/>
    <property type="match status" value="1"/>
</dbReference>
<name>A7NMI5_ROSCS</name>
<evidence type="ECO:0000256" key="10">
    <source>
        <dbReference type="HAMAP-Rule" id="MF_01470"/>
    </source>
</evidence>
<accession>A7NMI5</accession>